<dbReference type="InterPro" id="IPR000967">
    <property type="entry name" value="Znf_NFX1"/>
</dbReference>
<feature type="domain" description="NF-X1-type" evidence="5">
    <location>
        <begin position="433"/>
        <end position="454"/>
    </location>
</feature>
<dbReference type="Gene3D" id="3.40.50.300">
    <property type="entry name" value="P-loop containing nucleotide triphosphate hydrolases"/>
    <property type="match status" value="1"/>
</dbReference>
<dbReference type="InterPro" id="IPR041679">
    <property type="entry name" value="DNA2/NAM7-like_C"/>
</dbReference>
<feature type="domain" description="NF-X1-type" evidence="5">
    <location>
        <begin position="742"/>
        <end position="761"/>
    </location>
</feature>
<dbReference type="SUPFAM" id="SSF52540">
    <property type="entry name" value="P-loop containing nucleoside triphosphate hydrolases"/>
    <property type="match status" value="1"/>
</dbReference>
<protein>
    <submittedName>
        <fullName evidence="6">NFX1-type zinc finger-containing protein 1</fullName>
    </submittedName>
</protein>
<keyword evidence="7" id="KW-1185">Reference proteome</keyword>
<keyword evidence="2" id="KW-0677">Repeat</keyword>
<dbReference type="Pfam" id="PF13087">
    <property type="entry name" value="AAA_12"/>
    <property type="match status" value="1"/>
</dbReference>
<dbReference type="InterPro" id="IPR047187">
    <property type="entry name" value="SF1_C_Upf1"/>
</dbReference>
<dbReference type="GO" id="GO:0031048">
    <property type="term" value="P:regulatory ncRNA-mediated heterochromatin formation"/>
    <property type="evidence" value="ECO:0007669"/>
    <property type="project" value="TreeGrafter"/>
</dbReference>
<dbReference type="FunFam" id="3.40.50.300:FF:001366">
    <property type="entry name" value="ATP binding protein, putative"/>
    <property type="match status" value="1"/>
</dbReference>
<proteinExistence type="predicted"/>
<dbReference type="CDD" id="cd18808">
    <property type="entry name" value="SF1_C_Upf1"/>
    <property type="match status" value="1"/>
</dbReference>
<organism evidence="6 7">
    <name type="scientific">Desmophyllum pertusum</name>
    <dbReference type="NCBI Taxonomy" id="174260"/>
    <lineage>
        <taxon>Eukaryota</taxon>
        <taxon>Metazoa</taxon>
        <taxon>Cnidaria</taxon>
        <taxon>Anthozoa</taxon>
        <taxon>Hexacorallia</taxon>
        <taxon>Scleractinia</taxon>
        <taxon>Caryophylliina</taxon>
        <taxon>Caryophylliidae</taxon>
        <taxon>Desmophyllum</taxon>
    </lineage>
</organism>
<dbReference type="OrthoDB" id="2423195at2759"/>
<comment type="caution">
    <text evidence="6">The sequence shown here is derived from an EMBL/GenBank/DDBJ whole genome shotgun (WGS) entry which is preliminary data.</text>
</comment>
<evidence type="ECO:0000256" key="3">
    <source>
        <dbReference type="ARBA" id="ARBA00022771"/>
    </source>
</evidence>
<feature type="domain" description="NF-X1-type" evidence="5">
    <location>
        <begin position="222"/>
        <end position="248"/>
    </location>
</feature>
<dbReference type="PANTHER" id="PTHR10887">
    <property type="entry name" value="DNA2/NAM7 HELICASE FAMILY"/>
    <property type="match status" value="1"/>
</dbReference>
<dbReference type="GO" id="GO:0031380">
    <property type="term" value="C:nuclear RNA-directed RNA polymerase complex"/>
    <property type="evidence" value="ECO:0007669"/>
    <property type="project" value="TreeGrafter"/>
</dbReference>
<name>A0A9X0D3C5_9CNID</name>
<accession>A0A9X0D3C5</accession>
<dbReference type="Proteomes" id="UP001163046">
    <property type="component" value="Unassembled WGS sequence"/>
</dbReference>
<evidence type="ECO:0000256" key="1">
    <source>
        <dbReference type="ARBA" id="ARBA00022723"/>
    </source>
</evidence>
<feature type="domain" description="NF-X1-type" evidence="5">
    <location>
        <begin position="250"/>
        <end position="270"/>
    </location>
</feature>
<evidence type="ECO:0000256" key="2">
    <source>
        <dbReference type="ARBA" id="ARBA00022737"/>
    </source>
</evidence>
<dbReference type="PANTHER" id="PTHR10887:SF341">
    <property type="entry name" value="NFX1-TYPE ZINC FINGER-CONTAINING PROTEIN 1"/>
    <property type="match status" value="1"/>
</dbReference>
<dbReference type="EMBL" id="MU825883">
    <property type="protein sequence ID" value="KAJ7385061.1"/>
    <property type="molecule type" value="Genomic_DNA"/>
</dbReference>
<evidence type="ECO:0000313" key="6">
    <source>
        <dbReference type="EMBL" id="KAJ7385061.1"/>
    </source>
</evidence>
<dbReference type="InterPro" id="IPR045055">
    <property type="entry name" value="DNA2/NAM7-like"/>
</dbReference>
<dbReference type="SMART" id="SM00438">
    <property type="entry name" value="ZnF_NFX"/>
    <property type="match status" value="7"/>
</dbReference>
<evidence type="ECO:0000259" key="5">
    <source>
        <dbReference type="SMART" id="SM00438"/>
    </source>
</evidence>
<sequence>MRPEIAALTKRIYEHEIVDHESVCKFDDISGLKHNMFFIDHCQPEILVGGLQSFSNPHEAGFLVALCRYLLLQGYKQEQITILTMYTGQLLELKNKMPRSEFQGIKICVVDNFQGEENDIILLSLVRSNIKIGFLKDSNRICVALSRARQGFYCIGNFTLLKSQCMLWKEICDDLETTKAIGQTLALVCKRHSNVNEVKHWSDFQNFPLGGCDKVCGERLDCGHACDRACHSTDEYHEQGQCPKPCLTSCPNEHQCQKRCHHPRDCFCARPMMKTIPRCGHEQTMRCCIDPETFLCQVKCEKTLDCEHRCDDRSQSFSDCNSDCNKVLDCDHPCSKKCKERCHCNTTIEVELLCKHRVRVLCPKKGQLPRCIEKCRRELDCGHDCPGLCHEECSTYRCKRLVEKLLSMWPSTNHPCHFDPRKTICQEMCQKKCDRGHSCQRLCHFGLPCKDCKVVVSMTIPSCKHNIEMPCSLDPAALVCKKPCERVRICEHPCRDVCGKDCEARSCMKLCTRNVTMQAYSSSSLLQKSQNVQMQDKRCGRSAMWTQEAHGLLCCKRWLTKCAVQRESRERIALQAQSHSSLSHKTRRIQVQEESGRQNDMSTYKVCYLLYCDGWNTRVILHGYDDTNIAIHKKRVECSQGRKGLEDEKCDAMVKKILSCGHEKEMKCFVKPEEVLCDVLCERVLSCEHPCRGRCSDDCSKFKCAVRVEKNLACGHHKLSCLCFEDVSQIICPNKCKRKLPCGHNCPGKCSEECSDYKCEEMVMKKLQCQDKHPRRMPCYKDPTAVVCWKRCKRKTRLWSPLYRGLWSTMRNCEVYAKDRNDISVRPQRIAFMFPEKNRYLQSTVSASKELMRTSLQRMVW</sequence>
<evidence type="ECO:0000256" key="4">
    <source>
        <dbReference type="ARBA" id="ARBA00022833"/>
    </source>
</evidence>
<gene>
    <name evidence="6" type="primary">ZNFX1_35</name>
    <name evidence="6" type="ORF">OS493_018755</name>
</gene>
<reference evidence="6" key="1">
    <citation type="submission" date="2023-01" db="EMBL/GenBank/DDBJ databases">
        <title>Genome assembly of the deep-sea coral Lophelia pertusa.</title>
        <authorList>
            <person name="Herrera S."/>
            <person name="Cordes E."/>
        </authorList>
    </citation>
    <scope>NUCLEOTIDE SEQUENCE</scope>
    <source>
        <strain evidence="6">USNM1676648</strain>
        <tissue evidence="6">Polyp</tissue>
    </source>
</reference>
<keyword evidence="4" id="KW-0862">Zinc</keyword>
<evidence type="ECO:0000313" key="7">
    <source>
        <dbReference type="Proteomes" id="UP001163046"/>
    </source>
</evidence>
<feature type="domain" description="NF-X1-type" evidence="5">
    <location>
        <begin position="490"/>
        <end position="509"/>
    </location>
</feature>
<keyword evidence="1" id="KW-0479">Metal-binding</keyword>
<keyword evidence="3" id="KW-0863">Zinc-finger</keyword>
<feature type="domain" description="NF-X1-type" evidence="5">
    <location>
        <begin position="279"/>
        <end position="302"/>
    </location>
</feature>
<dbReference type="GO" id="GO:0008270">
    <property type="term" value="F:zinc ion binding"/>
    <property type="evidence" value="ECO:0007669"/>
    <property type="project" value="UniProtKB-KW"/>
</dbReference>
<dbReference type="InterPro" id="IPR027417">
    <property type="entry name" value="P-loop_NTPase"/>
</dbReference>
<feature type="domain" description="NF-X1-type" evidence="5">
    <location>
        <begin position="381"/>
        <end position="400"/>
    </location>
</feature>
<dbReference type="AlphaFoldDB" id="A0A9X0D3C5"/>